<evidence type="ECO:0000313" key="3">
    <source>
        <dbReference type="EMBL" id="QPD02625.1"/>
    </source>
</evidence>
<accession>A0A7S8IY67</accession>
<dbReference type="Gene3D" id="3.40.910.10">
    <property type="entry name" value="Deoxyhypusine synthase"/>
    <property type="match status" value="1"/>
</dbReference>
<dbReference type="KEGG" id="nkf:Nkreftii_000399"/>
<dbReference type="AlphaFoldDB" id="A0A7S8IY67"/>
<dbReference type="InterPro" id="IPR002773">
    <property type="entry name" value="Deoxyhypusine_synthase"/>
</dbReference>
<proteinExistence type="inferred from homology"/>
<keyword evidence="2" id="KW-0808">Transferase</keyword>
<dbReference type="InterPro" id="IPR029035">
    <property type="entry name" value="DHS-like_NAD/FAD-binding_dom"/>
</dbReference>
<dbReference type="EMBL" id="CP047423">
    <property type="protein sequence ID" value="QPD02625.1"/>
    <property type="molecule type" value="Genomic_DNA"/>
</dbReference>
<sequence length="368" mass="40959">MYAREFRDGAKDGLEALEPLDPEKITSFSELLEAMGKTAFGGRHLGKAFDVLWAMIEDPDCRVVMTLSGAMTIAKMGKIITKMIDEGMVHCIISTGALMAHGLSESVGKTHYRHDPSMSDEELFRKGYNRVYDTLEMEANLNYVEHVVTRTVKRLNDDRPLSSEILTRELGKTLAEEFDGEGILKSAYLKKVPVFIPAFTDSEVGLDMGTWAMAREVDRVRSQAGHKDDLAILQTILQSYPSFNPYLDLNSYADHVLSAKRLGIFTIGGGVPRNWAQQVGPYIEIGNLRLGLSVKPPRFQYGVRICPEPDYWGGLSGCTYQEGLSWGKFVTPKDGGRFAEVLSDATVVWPLLMMGLLERKKAGVVRHS</sequence>
<dbReference type="PANTHER" id="PTHR11703:SF2">
    <property type="entry name" value="DEOXYHYPUSINE SYNTHASE-LIKE PROTEIN"/>
    <property type="match status" value="1"/>
</dbReference>
<dbReference type="SUPFAM" id="SSF52467">
    <property type="entry name" value="DHS-like NAD/FAD-binding domain"/>
    <property type="match status" value="1"/>
</dbReference>
<dbReference type="Pfam" id="PF01916">
    <property type="entry name" value="DS"/>
    <property type="match status" value="1"/>
</dbReference>
<dbReference type="InterPro" id="IPR036982">
    <property type="entry name" value="Deoxyhypusine_synthase_sf"/>
</dbReference>
<evidence type="ECO:0000313" key="4">
    <source>
        <dbReference type="Proteomes" id="UP000593737"/>
    </source>
</evidence>
<dbReference type="PANTHER" id="PTHR11703">
    <property type="entry name" value="DEOXYHYPUSINE SYNTHASE"/>
    <property type="match status" value="1"/>
</dbReference>
<evidence type="ECO:0000256" key="1">
    <source>
        <dbReference type="ARBA" id="ARBA00009892"/>
    </source>
</evidence>
<protein>
    <submittedName>
        <fullName evidence="3">Deoxyhypusine synthase</fullName>
    </submittedName>
</protein>
<reference evidence="3 4" key="1">
    <citation type="journal article" date="2020" name="ISME J.">
        <title>Enrichment and physiological characterization of a novel comammox Nitrospira indicates ammonium inhibition of complete nitrification.</title>
        <authorList>
            <person name="Sakoula D."/>
            <person name="Koch H."/>
            <person name="Frank J."/>
            <person name="Jetten M.S.M."/>
            <person name="van Kessel M.A.H.J."/>
            <person name="Lucker S."/>
        </authorList>
    </citation>
    <scope>NUCLEOTIDE SEQUENCE [LARGE SCALE GENOMIC DNA]</scope>
    <source>
        <strain evidence="3">Comreactor17</strain>
    </source>
</reference>
<dbReference type="Proteomes" id="UP000593737">
    <property type="component" value="Chromosome"/>
</dbReference>
<name>A0A7S8IY67_9BACT</name>
<evidence type="ECO:0000256" key="2">
    <source>
        <dbReference type="ARBA" id="ARBA00022679"/>
    </source>
</evidence>
<organism evidence="3 4">
    <name type="scientific">Candidatus Nitrospira kreftii</name>
    <dbReference type="NCBI Taxonomy" id="2652173"/>
    <lineage>
        <taxon>Bacteria</taxon>
        <taxon>Pseudomonadati</taxon>
        <taxon>Nitrospirota</taxon>
        <taxon>Nitrospiria</taxon>
        <taxon>Nitrospirales</taxon>
        <taxon>Nitrospiraceae</taxon>
        <taxon>Nitrospira</taxon>
    </lineage>
</organism>
<comment type="similarity">
    <text evidence="1">Belongs to the deoxyhypusine synthase family.</text>
</comment>
<dbReference type="GO" id="GO:0034038">
    <property type="term" value="F:deoxyhypusine synthase activity"/>
    <property type="evidence" value="ECO:0007669"/>
    <property type="project" value="TreeGrafter"/>
</dbReference>
<gene>
    <name evidence="3" type="ORF">Nkreftii_000399</name>
</gene>
<dbReference type="GO" id="GO:0005737">
    <property type="term" value="C:cytoplasm"/>
    <property type="evidence" value="ECO:0007669"/>
    <property type="project" value="TreeGrafter"/>
</dbReference>